<sequence length="205" mass="22593">MDLPPGRLGASPGRRLPVRAGGPSSLSRFGGTLLQTRRQMDAHLVPATGDDLENCRVRKRQRKVDDVVVTCGNVDMTVYHACPVFQASRQGDSDFPIGSIIRKSYRRPDKHAGQNVLLVGEGAPAIEIARKLSMHAKRMSKPTMSWSSTFTPFGLGDANGRFHYVYMFIREFHDADAATVNAETKVLETDAEDSSPFAREETEEG</sequence>
<reference evidence="2" key="1">
    <citation type="submission" date="2022-12" db="EMBL/GenBank/DDBJ databases">
        <authorList>
            <person name="Petersen C."/>
        </authorList>
    </citation>
    <scope>NUCLEOTIDE SEQUENCE</scope>
    <source>
        <strain evidence="2">IBT 15544</strain>
    </source>
</reference>
<dbReference type="EMBL" id="JAPQKR010000012">
    <property type="protein sequence ID" value="KAJ5203626.1"/>
    <property type="molecule type" value="Genomic_DNA"/>
</dbReference>
<comment type="caution">
    <text evidence="2">The sequence shown here is derived from an EMBL/GenBank/DDBJ whole genome shotgun (WGS) entry which is preliminary data.</text>
</comment>
<dbReference type="GO" id="GO:0004497">
    <property type="term" value="F:monooxygenase activity"/>
    <property type="evidence" value="ECO:0007669"/>
    <property type="project" value="UniProtKB-KW"/>
</dbReference>
<evidence type="ECO:0000313" key="3">
    <source>
        <dbReference type="Proteomes" id="UP001150904"/>
    </source>
</evidence>
<accession>A0A9W9MLM6</accession>
<proteinExistence type="predicted"/>
<dbReference type="Proteomes" id="UP001150904">
    <property type="component" value="Unassembled WGS sequence"/>
</dbReference>
<name>A0A9W9MLM6_9EURO</name>
<protein>
    <submittedName>
        <fullName evidence="2">Thiol-specific monooxygenase</fullName>
    </submittedName>
</protein>
<feature type="region of interest" description="Disordered" evidence="1">
    <location>
        <begin position="1"/>
        <end position="28"/>
    </location>
</feature>
<organism evidence="2 3">
    <name type="scientific">Penicillium cinerascens</name>
    <dbReference type="NCBI Taxonomy" id="70096"/>
    <lineage>
        <taxon>Eukaryota</taxon>
        <taxon>Fungi</taxon>
        <taxon>Dikarya</taxon>
        <taxon>Ascomycota</taxon>
        <taxon>Pezizomycotina</taxon>
        <taxon>Eurotiomycetes</taxon>
        <taxon>Eurotiomycetidae</taxon>
        <taxon>Eurotiales</taxon>
        <taxon>Aspergillaceae</taxon>
        <taxon>Penicillium</taxon>
    </lineage>
</organism>
<reference evidence="2" key="2">
    <citation type="journal article" date="2023" name="IMA Fungus">
        <title>Comparative genomic study of the Penicillium genus elucidates a diverse pangenome and 15 lateral gene transfer events.</title>
        <authorList>
            <person name="Petersen C."/>
            <person name="Sorensen T."/>
            <person name="Nielsen M.R."/>
            <person name="Sondergaard T.E."/>
            <person name="Sorensen J.L."/>
            <person name="Fitzpatrick D.A."/>
            <person name="Frisvad J.C."/>
            <person name="Nielsen K.L."/>
        </authorList>
    </citation>
    <scope>NUCLEOTIDE SEQUENCE</scope>
    <source>
        <strain evidence="2">IBT 15544</strain>
    </source>
</reference>
<evidence type="ECO:0000313" key="2">
    <source>
        <dbReference type="EMBL" id="KAJ5203626.1"/>
    </source>
</evidence>
<keyword evidence="2" id="KW-0560">Oxidoreductase</keyword>
<dbReference type="GeneID" id="83178868"/>
<dbReference type="InterPro" id="IPR036188">
    <property type="entry name" value="FAD/NAD-bd_sf"/>
</dbReference>
<dbReference type="Gene3D" id="3.50.50.60">
    <property type="entry name" value="FAD/NAD(P)-binding domain"/>
    <property type="match status" value="1"/>
</dbReference>
<dbReference type="AlphaFoldDB" id="A0A9W9MLM6"/>
<gene>
    <name evidence="2" type="ORF">N7498_004505</name>
</gene>
<dbReference type="RefSeq" id="XP_058308105.1">
    <property type="nucleotide sequence ID" value="XM_058451567.1"/>
</dbReference>
<evidence type="ECO:0000256" key="1">
    <source>
        <dbReference type="SAM" id="MobiDB-lite"/>
    </source>
</evidence>
<keyword evidence="3" id="KW-1185">Reference proteome</keyword>
<keyword evidence="2" id="KW-0503">Monooxygenase</keyword>